<dbReference type="STRING" id="1048260.LFML04_1741"/>
<dbReference type="KEGG" id="lfi:LFML04_1741"/>
<accession>J9ZDL7</accession>
<proteinExistence type="predicted"/>
<dbReference type="EMBL" id="CP002919">
    <property type="protein sequence ID" value="AFS53943.1"/>
    <property type="molecule type" value="Genomic_DNA"/>
</dbReference>
<name>J9ZDL7_LEPFM</name>
<protein>
    <submittedName>
        <fullName evidence="1">Uncharacterized protein</fullName>
    </submittedName>
</protein>
<evidence type="ECO:0000313" key="2">
    <source>
        <dbReference type="Proteomes" id="UP000006177"/>
    </source>
</evidence>
<evidence type="ECO:0000313" key="1">
    <source>
        <dbReference type="EMBL" id="AFS53943.1"/>
    </source>
</evidence>
<dbReference type="AlphaFoldDB" id="J9ZDL7"/>
<dbReference type="Proteomes" id="UP000006177">
    <property type="component" value="Chromosome"/>
</dbReference>
<reference evidence="1 2" key="1">
    <citation type="journal article" date="2011" name="J. Microbiol.">
        <title>Complete genome of Leptospirillum ferriphilum ML-04 provides insight into its physiology and environmental adaptation.</title>
        <authorList>
            <person name="Mi S."/>
            <person name="Song J."/>
            <person name="Lin J."/>
            <person name="Che Y."/>
            <person name="Zheng H."/>
            <person name="Lin J."/>
        </authorList>
    </citation>
    <scope>NUCLEOTIDE SEQUENCE [LARGE SCALE GENOMIC DNA]</scope>
    <source>
        <strain evidence="1 2">ML-04</strain>
    </source>
</reference>
<dbReference type="HOGENOM" id="CLU_3291841_0_0_0"/>
<gene>
    <name evidence="1" type="ordered locus">LFML04_1741</name>
</gene>
<organism evidence="1 2">
    <name type="scientific">Leptospirillum ferriphilum (strain ML-04)</name>
    <dbReference type="NCBI Taxonomy" id="1048260"/>
    <lineage>
        <taxon>Bacteria</taxon>
        <taxon>Pseudomonadati</taxon>
        <taxon>Nitrospirota</taxon>
        <taxon>Nitrospiria</taxon>
        <taxon>Nitrospirales</taxon>
        <taxon>Nitrospiraceae</taxon>
        <taxon>Leptospirillum</taxon>
    </lineage>
</organism>
<sequence length="40" mass="4294">MGRQAQPGVRTPGLAVVFSGPLDPGRFLHGLEREPLHDGQ</sequence>